<dbReference type="Proteomes" id="UP001608902">
    <property type="component" value="Unassembled WGS sequence"/>
</dbReference>
<feature type="transmembrane region" description="Helical" evidence="5">
    <location>
        <begin position="117"/>
        <end position="137"/>
    </location>
</feature>
<accession>A0ABD6ENB4</accession>
<evidence type="ECO:0000313" key="8">
    <source>
        <dbReference type="Proteomes" id="UP001608902"/>
    </source>
</evidence>
<evidence type="ECO:0000256" key="1">
    <source>
        <dbReference type="ARBA" id="ARBA00004141"/>
    </source>
</evidence>
<keyword evidence="2 5" id="KW-0812">Transmembrane</keyword>
<evidence type="ECO:0000256" key="2">
    <source>
        <dbReference type="ARBA" id="ARBA00022692"/>
    </source>
</evidence>
<evidence type="ECO:0000256" key="4">
    <source>
        <dbReference type="ARBA" id="ARBA00023136"/>
    </source>
</evidence>
<dbReference type="InterPro" id="IPR010432">
    <property type="entry name" value="RDD"/>
</dbReference>
<dbReference type="Pfam" id="PF06271">
    <property type="entry name" value="RDD"/>
    <property type="match status" value="1"/>
</dbReference>
<dbReference type="AlphaFoldDB" id="A0ABD6ENB4"/>
<comment type="caution">
    <text evidence="7">The sequence shown here is derived from an EMBL/GenBank/DDBJ whole genome shotgun (WGS) entry which is preliminary data.</text>
</comment>
<evidence type="ECO:0000256" key="3">
    <source>
        <dbReference type="ARBA" id="ARBA00022989"/>
    </source>
</evidence>
<organism evidence="7 8">
    <name type="scientific">Gnathostoma spinigerum</name>
    <dbReference type="NCBI Taxonomy" id="75299"/>
    <lineage>
        <taxon>Eukaryota</taxon>
        <taxon>Metazoa</taxon>
        <taxon>Ecdysozoa</taxon>
        <taxon>Nematoda</taxon>
        <taxon>Chromadorea</taxon>
        <taxon>Rhabditida</taxon>
        <taxon>Spirurina</taxon>
        <taxon>Gnathostomatomorpha</taxon>
        <taxon>Gnathostomatoidea</taxon>
        <taxon>Gnathostomatidae</taxon>
        <taxon>Gnathostoma</taxon>
    </lineage>
</organism>
<proteinExistence type="predicted"/>
<sequence length="273" mass="31031">MKTFRYRFRKTIFYMETSLLNENCLRERRPTRKSYPSAAAYADEVRQWMVSAHCWMICHQMASSHSYASFLAQLSPPQSLPSNSPPQQATASVPQRLIQQHTIPPFARRIVAEGIDFIFAFAVKLFIVYFLVEINVIDLDKYDRLLSEEADLQALINVTQDLFPIEILGKIMISIVEALCISYGWASMPAGSTPGKAVMGIQVVTCYEITPIPGTDYVRVVRDLNVPFKNSLLRSLFKNMVINLLFPISTAAYAFNYNRAVYDLAAKTIVVYM</sequence>
<dbReference type="PANTHER" id="PTHR13659:SF5">
    <property type="entry name" value="PROTEIN FAM8A1"/>
    <property type="match status" value="1"/>
</dbReference>
<dbReference type="GO" id="GO:0016020">
    <property type="term" value="C:membrane"/>
    <property type="evidence" value="ECO:0007669"/>
    <property type="project" value="UniProtKB-SubCell"/>
</dbReference>
<keyword evidence="8" id="KW-1185">Reference proteome</keyword>
<name>A0ABD6ENB4_9BILA</name>
<keyword evidence="4 5" id="KW-0472">Membrane</keyword>
<evidence type="ECO:0000256" key="5">
    <source>
        <dbReference type="SAM" id="Phobius"/>
    </source>
</evidence>
<dbReference type="InterPro" id="IPR039871">
    <property type="entry name" value="FAM8A1"/>
</dbReference>
<evidence type="ECO:0000313" key="7">
    <source>
        <dbReference type="EMBL" id="MFH4978814.1"/>
    </source>
</evidence>
<reference evidence="7 8" key="1">
    <citation type="submission" date="2024-08" db="EMBL/GenBank/DDBJ databases">
        <title>Gnathostoma spinigerum genome.</title>
        <authorList>
            <person name="Gonzalez-Bertolin B."/>
            <person name="Monzon S."/>
            <person name="Zaballos A."/>
            <person name="Jimenez P."/>
            <person name="Dekumyoy P."/>
            <person name="Varona S."/>
            <person name="Cuesta I."/>
            <person name="Sumanam S."/>
            <person name="Adisakwattana P."/>
            <person name="Gasser R.B."/>
            <person name="Hernandez-Gonzalez A."/>
            <person name="Young N.D."/>
            <person name="Perteguer M.J."/>
        </authorList>
    </citation>
    <scope>NUCLEOTIDE SEQUENCE [LARGE SCALE GENOMIC DNA]</scope>
    <source>
        <strain evidence="7">AL3</strain>
        <tissue evidence="7">Liver</tissue>
    </source>
</reference>
<feature type="domain" description="RDD" evidence="6">
    <location>
        <begin position="104"/>
        <end position="266"/>
    </location>
</feature>
<evidence type="ECO:0000259" key="6">
    <source>
        <dbReference type="Pfam" id="PF06271"/>
    </source>
</evidence>
<comment type="subcellular location">
    <subcellularLocation>
        <location evidence="1">Membrane</location>
        <topology evidence="1">Multi-pass membrane protein</topology>
    </subcellularLocation>
</comment>
<gene>
    <name evidence="7" type="ORF">AB6A40_005523</name>
</gene>
<keyword evidence="3 5" id="KW-1133">Transmembrane helix</keyword>
<protein>
    <recommendedName>
        <fullName evidence="6">RDD domain-containing protein</fullName>
    </recommendedName>
</protein>
<dbReference type="PANTHER" id="PTHR13659">
    <property type="entry name" value="AUTOSOMAL HIGHLY CONSERVED PROTEIN"/>
    <property type="match status" value="1"/>
</dbReference>
<feature type="transmembrane region" description="Helical" evidence="5">
    <location>
        <begin position="236"/>
        <end position="255"/>
    </location>
</feature>
<dbReference type="EMBL" id="JBGFUD010003553">
    <property type="protein sequence ID" value="MFH4978814.1"/>
    <property type="molecule type" value="Genomic_DNA"/>
</dbReference>